<protein>
    <submittedName>
        <fullName evidence="2">Uncharacterized protein</fullName>
    </submittedName>
</protein>
<dbReference type="Proteomes" id="UP000054498">
    <property type="component" value="Unassembled WGS sequence"/>
</dbReference>
<keyword evidence="1" id="KW-0472">Membrane</keyword>
<evidence type="ECO:0000256" key="1">
    <source>
        <dbReference type="SAM" id="Phobius"/>
    </source>
</evidence>
<keyword evidence="1" id="KW-0812">Transmembrane</keyword>
<feature type="transmembrane region" description="Helical" evidence="1">
    <location>
        <begin position="20"/>
        <end position="44"/>
    </location>
</feature>
<dbReference type="RefSeq" id="XP_013901822.1">
    <property type="nucleotide sequence ID" value="XM_014046368.1"/>
</dbReference>
<proteinExistence type="predicted"/>
<organism evidence="2 3">
    <name type="scientific">Monoraphidium neglectum</name>
    <dbReference type="NCBI Taxonomy" id="145388"/>
    <lineage>
        <taxon>Eukaryota</taxon>
        <taxon>Viridiplantae</taxon>
        <taxon>Chlorophyta</taxon>
        <taxon>core chlorophytes</taxon>
        <taxon>Chlorophyceae</taxon>
        <taxon>CS clade</taxon>
        <taxon>Sphaeropleales</taxon>
        <taxon>Selenastraceae</taxon>
        <taxon>Monoraphidium</taxon>
    </lineage>
</organism>
<gene>
    <name evidence="2" type="ORF">MNEG_5154</name>
</gene>
<evidence type="ECO:0000313" key="3">
    <source>
        <dbReference type="Proteomes" id="UP000054498"/>
    </source>
</evidence>
<reference evidence="2 3" key="1">
    <citation type="journal article" date="2013" name="BMC Genomics">
        <title>Reconstruction of the lipid metabolism for the microalga Monoraphidium neglectum from its genome sequence reveals characteristics suitable for biofuel production.</title>
        <authorList>
            <person name="Bogen C."/>
            <person name="Al-Dilaimi A."/>
            <person name="Albersmeier A."/>
            <person name="Wichmann J."/>
            <person name="Grundmann M."/>
            <person name="Rupp O."/>
            <person name="Lauersen K.J."/>
            <person name="Blifernez-Klassen O."/>
            <person name="Kalinowski J."/>
            <person name="Goesmann A."/>
            <person name="Mussgnug J.H."/>
            <person name="Kruse O."/>
        </authorList>
    </citation>
    <scope>NUCLEOTIDE SEQUENCE [LARGE SCALE GENOMIC DNA]</scope>
    <source>
        <strain evidence="2 3">SAG 48.87</strain>
    </source>
</reference>
<keyword evidence="3" id="KW-1185">Reference proteome</keyword>
<keyword evidence="1" id="KW-1133">Transmembrane helix</keyword>
<dbReference type="GeneID" id="25738031"/>
<dbReference type="KEGG" id="mng:MNEG_5154"/>
<dbReference type="EMBL" id="KK100973">
    <property type="protein sequence ID" value="KIZ02803.1"/>
    <property type="molecule type" value="Genomic_DNA"/>
</dbReference>
<dbReference type="AlphaFoldDB" id="A0A0D2JVJ4"/>
<sequence length="76" mass="8362">MTLPSLGPAVVAAPLVVRALAYTTLWATHQMAVLLLVWGLLLLLERVKLIKKNTKEPTESIWTMLAVNMEASVTHP</sequence>
<name>A0A0D2JVJ4_9CHLO</name>
<evidence type="ECO:0000313" key="2">
    <source>
        <dbReference type="EMBL" id="KIZ02803.1"/>
    </source>
</evidence>
<accession>A0A0D2JVJ4</accession>